<name>A0ABY1BQA9_9PSED</name>
<dbReference type="EMBL" id="FOFP01000025">
    <property type="protein sequence ID" value="SER37052.1"/>
    <property type="molecule type" value="Genomic_DNA"/>
</dbReference>
<evidence type="ECO:0000313" key="2">
    <source>
        <dbReference type="Proteomes" id="UP000198512"/>
    </source>
</evidence>
<sequence>MRFGLVGCAVRTKSLPMELVRTAHPTAVGAEA</sequence>
<organism evidence="1 2">
    <name type="scientific">Pseudomonas cuatrocienegasensis</name>
    <dbReference type="NCBI Taxonomy" id="543360"/>
    <lineage>
        <taxon>Bacteria</taxon>
        <taxon>Pseudomonadati</taxon>
        <taxon>Pseudomonadota</taxon>
        <taxon>Gammaproteobacteria</taxon>
        <taxon>Pseudomonadales</taxon>
        <taxon>Pseudomonadaceae</taxon>
        <taxon>Pseudomonas</taxon>
    </lineage>
</organism>
<proteinExistence type="predicted"/>
<comment type="caution">
    <text evidence="1">The sequence shown here is derived from an EMBL/GenBank/DDBJ whole genome shotgun (WGS) entry which is preliminary data.</text>
</comment>
<dbReference type="Proteomes" id="UP000198512">
    <property type="component" value="Unassembled WGS sequence"/>
</dbReference>
<evidence type="ECO:0000313" key="1">
    <source>
        <dbReference type="EMBL" id="SER37052.1"/>
    </source>
</evidence>
<reference evidence="1 2" key="1">
    <citation type="submission" date="2016-10" db="EMBL/GenBank/DDBJ databases">
        <authorList>
            <person name="Varghese N."/>
            <person name="Submissions S."/>
        </authorList>
    </citation>
    <scope>NUCLEOTIDE SEQUENCE [LARGE SCALE GENOMIC DNA]</scope>
    <source>
        <strain evidence="1 2">CIP 109853</strain>
    </source>
</reference>
<accession>A0ABY1BQA9</accession>
<protein>
    <submittedName>
        <fullName evidence="1">Uncharacterized protein</fullName>
    </submittedName>
</protein>
<gene>
    <name evidence="1" type="ORF">SAMN05216600_12517</name>
</gene>
<keyword evidence="2" id="KW-1185">Reference proteome</keyword>